<dbReference type="Proteomes" id="UP000887565">
    <property type="component" value="Unplaced"/>
</dbReference>
<sequence>MERSLRARSASWAITNSGWCKTVIRPALLFRQFIHRQNDEVANFRR</sequence>
<reference evidence="2" key="1">
    <citation type="submission" date="2022-11" db="UniProtKB">
        <authorList>
            <consortium name="WormBaseParasite"/>
        </authorList>
    </citation>
    <scope>IDENTIFICATION</scope>
</reference>
<evidence type="ECO:0000313" key="1">
    <source>
        <dbReference type="Proteomes" id="UP000887565"/>
    </source>
</evidence>
<organism evidence="1 2">
    <name type="scientific">Romanomermis culicivorax</name>
    <name type="common">Nematode worm</name>
    <dbReference type="NCBI Taxonomy" id="13658"/>
    <lineage>
        <taxon>Eukaryota</taxon>
        <taxon>Metazoa</taxon>
        <taxon>Ecdysozoa</taxon>
        <taxon>Nematoda</taxon>
        <taxon>Enoplea</taxon>
        <taxon>Dorylaimia</taxon>
        <taxon>Mermithida</taxon>
        <taxon>Mermithoidea</taxon>
        <taxon>Mermithidae</taxon>
        <taxon>Romanomermis</taxon>
    </lineage>
</organism>
<name>A0A915JUZ2_ROMCU</name>
<accession>A0A915JUZ2</accession>
<evidence type="ECO:0000313" key="2">
    <source>
        <dbReference type="WBParaSite" id="nRc.2.0.1.t30096-RA"/>
    </source>
</evidence>
<keyword evidence="1" id="KW-1185">Reference proteome</keyword>
<dbReference type="AlphaFoldDB" id="A0A915JUZ2"/>
<proteinExistence type="predicted"/>
<protein>
    <submittedName>
        <fullName evidence="2">Uncharacterized protein</fullName>
    </submittedName>
</protein>
<dbReference type="WBParaSite" id="nRc.2.0.1.t30096-RA">
    <property type="protein sequence ID" value="nRc.2.0.1.t30096-RA"/>
    <property type="gene ID" value="nRc.2.0.1.g30096"/>
</dbReference>